<organism evidence="2 3">
    <name type="scientific">Methylophilus aquaticus</name>
    <dbReference type="NCBI Taxonomy" id="1971610"/>
    <lineage>
        <taxon>Bacteria</taxon>
        <taxon>Pseudomonadati</taxon>
        <taxon>Pseudomonadota</taxon>
        <taxon>Betaproteobacteria</taxon>
        <taxon>Nitrosomonadales</taxon>
        <taxon>Methylophilaceae</taxon>
        <taxon>Methylophilus</taxon>
    </lineage>
</organism>
<dbReference type="Gene3D" id="3.10.450.50">
    <property type="match status" value="1"/>
</dbReference>
<dbReference type="EMBL" id="JAVCAP010000040">
    <property type="protein sequence ID" value="MDP8568959.1"/>
    <property type="molecule type" value="Genomic_DNA"/>
</dbReference>
<reference evidence="3" key="1">
    <citation type="journal article" date="2019" name="Int. J. Syst. Evol. Microbiol.">
        <title>The Global Catalogue of Microorganisms (GCM) 10K type strain sequencing project: providing services to taxonomists for standard genome sequencing and annotation.</title>
        <authorList>
            <consortium name="The Broad Institute Genomics Platform"/>
            <consortium name="The Broad Institute Genome Sequencing Center for Infectious Disease"/>
            <person name="Wu L."/>
            <person name="Ma J."/>
        </authorList>
    </citation>
    <scope>NUCLEOTIDE SEQUENCE [LARGE SCALE GENOMIC DNA]</scope>
    <source>
        <strain evidence="3">VKM B-3159</strain>
    </source>
</reference>
<evidence type="ECO:0000259" key="1">
    <source>
        <dbReference type="Pfam" id="PF12680"/>
    </source>
</evidence>
<name>A0ABT9JX07_9PROT</name>
<gene>
    <name evidence="2" type="ORF">Q9291_14010</name>
</gene>
<feature type="domain" description="SnoaL-like" evidence="1">
    <location>
        <begin position="2"/>
        <end position="92"/>
    </location>
</feature>
<dbReference type="InterPro" id="IPR037401">
    <property type="entry name" value="SnoaL-like"/>
</dbReference>
<protein>
    <submittedName>
        <fullName evidence="2">Nuclear transport factor 2 family protein</fullName>
    </submittedName>
</protein>
<keyword evidence="3" id="KW-1185">Reference proteome</keyword>
<evidence type="ECO:0000313" key="2">
    <source>
        <dbReference type="EMBL" id="MDP8568959.1"/>
    </source>
</evidence>
<accession>A0ABT9JX07</accession>
<dbReference type="Proteomes" id="UP001225906">
    <property type="component" value="Unassembled WGS sequence"/>
</dbReference>
<dbReference type="Pfam" id="PF12680">
    <property type="entry name" value="SnoaL_2"/>
    <property type="match status" value="1"/>
</dbReference>
<proteinExistence type="predicted"/>
<dbReference type="InterPro" id="IPR032710">
    <property type="entry name" value="NTF2-like_dom_sf"/>
</dbReference>
<comment type="caution">
    <text evidence="2">The sequence shown here is derived from an EMBL/GenBank/DDBJ whole genome shotgun (WGS) entry which is preliminary data.</text>
</comment>
<evidence type="ECO:0000313" key="3">
    <source>
        <dbReference type="Proteomes" id="UP001225906"/>
    </source>
</evidence>
<sequence length="107" mass="12108">MVEKYIDAVRRNDLRDLPIHPEVIGVFPMNTYQGAVAFLEGTERFARIVKHIEVTRLVVDGEHCVALLNIDTTFGTIPFAEHIRVVDGQIVSVRGYYDPRPMLVGQT</sequence>
<dbReference type="SUPFAM" id="SSF54427">
    <property type="entry name" value="NTF2-like"/>
    <property type="match status" value="1"/>
</dbReference>